<evidence type="ECO:0008006" key="2">
    <source>
        <dbReference type="Google" id="ProtNLM"/>
    </source>
</evidence>
<proteinExistence type="predicted"/>
<dbReference type="RefSeq" id="WP_013161516.1">
    <property type="nucleotide sequence ID" value="NZ_CP010341.1"/>
</dbReference>
<dbReference type="KEGG" id="pfre:RM25_1571"/>
<organism evidence="1">
    <name type="scientific">Propionibacterium freudenreichii subsp. freudenreichii</name>
    <dbReference type="NCBI Taxonomy" id="66712"/>
    <lineage>
        <taxon>Bacteria</taxon>
        <taxon>Bacillati</taxon>
        <taxon>Actinomycetota</taxon>
        <taxon>Actinomycetes</taxon>
        <taxon>Propionibacteriales</taxon>
        <taxon>Propionibacteriaceae</taxon>
        <taxon>Propionibacterium</taxon>
    </lineage>
</organism>
<evidence type="ECO:0000313" key="1">
    <source>
        <dbReference type="EMBL" id="CEP26713.1"/>
    </source>
</evidence>
<dbReference type="InterPro" id="IPR007423">
    <property type="entry name" value="Sel_put"/>
</dbReference>
<gene>
    <name evidence="1" type="ORF">PFCIRM138_09435</name>
</gene>
<dbReference type="SMR" id="A0A068VU38"/>
<dbReference type="EMBL" id="LM676420">
    <property type="protein sequence ID" value="CEP26713.1"/>
    <property type="molecule type" value="Genomic_DNA"/>
</dbReference>
<protein>
    <recommendedName>
        <fullName evidence="2">PF04328 family protein</fullName>
    </recommendedName>
</protein>
<dbReference type="AlphaFoldDB" id="A0A068VU38"/>
<reference evidence="1" key="1">
    <citation type="submission" date="2014-08" db="EMBL/GenBank/DDBJ databases">
        <authorList>
            <person name="Falentin Helene"/>
        </authorList>
    </citation>
    <scope>NUCLEOTIDE SEQUENCE</scope>
</reference>
<dbReference type="PATRIC" id="fig|66712.6.peg.1599"/>
<accession>A0A068VU38</accession>
<name>A0A068VU38_PROFF</name>
<sequence length="71" mass="8578">MSIDTAHRLRRLADTLAGWRELWRDFTGESAYDHYVERHEREHPDHAPMSAREFWRWRADFDEQNVSTGCC</sequence>
<dbReference type="Pfam" id="PF04328">
    <property type="entry name" value="Sel_put"/>
    <property type="match status" value="1"/>
</dbReference>
<dbReference type="GeneID" id="61221717"/>